<comment type="caution">
    <text evidence="2">The sequence shown here is derived from an EMBL/GenBank/DDBJ whole genome shotgun (WGS) entry which is preliminary data.</text>
</comment>
<feature type="chain" id="PRO_5018319407" evidence="1">
    <location>
        <begin position="21"/>
        <end position="114"/>
    </location>
</feature>
<name>A0A3M0ADI5_9GAMM</name>
<protein>
    <submittedName>
        <fullName evidence="2">Uncharacterized protein</fullName>
    </submittedName>
</protein>
<proteinExistence type="predicted"/>
<evidence type="ECO:0000313" key="2">
    <source>
        <dbReference type="EMBL" id="RMA82596.1"/>
    </source>
</evidence>
<evidence type="ECO:0000313" key="3">
    <source>
        <dbReference type="Proteomes" id="UP000267187"/>
    </source>
</evidence>
<dbReference type="RefSeq" id="WP_121875919.1">
    <property type="nucleotide sequence ID" value="NZ_REFJ01000001.1"/>
</dbReference>
<organism evidence="2 3">
    <name type="scientific">Umboniibacter marinipuniceus</name>
    <dbReference type="NCBI Taxonomy" id="569599"/>
    <lineage>
        <taxon>Bacteria</taxon>
        <taxon>Pseudomonadati</taxon>
        <taxon>Pseudomonadota</taxon>
        <taxon>Gammaproteobacteria</taxon>
        <taxon>Cellvibrionales</taxon>
        <taxon>Cellvibrionaceae</taxon>
        <taxon>Umboniibacter</taxon>
    </lineage>
</organism>
<dbReference type="Proteomes" id="UP000267187">
    <property type="component" value="Unassembled WGS sequence"/>
</dbReference>
<evidence type="ECO:0000256" key="1">
    <source>
        <dbReference type="SAM" id="SignalP"/>
    </source>
</evidence>
<reference evidence="2 3" key="1">
    <citation type="submission" date="2018-10" db="EMBL/GenBank/DDBJ databases">
        <title>Genomic Encyclopedia of Type Strains, Phase IV (KMG-IV): sequencing the most valuable type-strain genomes for metagenomic binning, comparative biology and taxonomic classification.</title>
        <authorList>
            <person name="Goeker M."/>
        </authorList>
    </citation>
    <scope>NUCLEOTIDE SEQUENCE [LARGE SCALE GENOMIC DNA]</scope>
    <source>
        <strain evidence="2 3">DSM 25080</strain>
    </source>
</reference>
<keyword evidence="1" id="KW-0732">Signal</keyword>
<sequence>MYRVCLLITLLCLVASQVQSDTLTANQVQSDSIAANQVQSESIAEVNIPCDKLPSTEINFNHDTGRFTITVGRQTLSATSIRFRKLEESTNACAVELANFTFISEEPLASLEDE</sequence>
<feature type="signal peptide" evidence="1">
    <location>
        <begin position="1"/>
        <end position="20"/>
    </location>
</feature>
<accession>A0A3M0ADI5</accession>
<dbReference type="EMBL" id="REFJ01000001">
    <property type="protein sequence ID" value="RMA82596.1"/>
    <property type="molecule type" value="Genomic_DNA"/>
</dbReference>
<keyword evidence="3" id="KW-1185">Reference proteome</keyword>
<dbReference type="AlphaFoldDB" id="A0A3M0ADI5"/>
<gene>
    <name evidence="2" type="ORF">DFR27_0547</name>
</gene>